<organism evidence="2 3">
    <name type="scientific">Georgenia daeguensis</name>
    <dbReference type="NCBI Taxonomy" id="908355"/>
    <lineage>
        <taxon>Bacteria</taxon>
        <taxon>Bacillati</taxon>
        <taxon>Actinomycetota</taxon>
        <taxon>Actinomycetes</taxon>
        <taxon>Micrococcales</taxon>
        <taxon>Bogoriellaceae</taxon>
        <taxon>Georgenia</taxon>
    </lineage>
</organism>
<dbReference type="Proteomes" id="UP001499841">
    <property type="component" value="Unassembled WGS sequence"/>
</dbReference>
<keyword evidence="3" id="KW-1185">Reference proteome</keyword>
<dbReference type="InterPro" id="IPR029050">
    <property type="entry name" value="Immunoprotect_excell_Ig-like"/>
</dbReference>
<gene>
    <name evidence="2" type="ORF">GCM10022262_28900</name>
</gene>
<comment type="caution">
    <text evidence="2">The sequence shown here is derived from an EMBL/GenBank/DDBJ whole genome shotgun (WGS) entry which is preliminary data.</text>
</comment>
<dbReference type="EMBL" id="BAABBA010000015">
    <property type="protein sequence ID" value="GAA4288530.1"/>
    <property type="molecule type" value="Genomic_DNA"/>
</dbReference>
<name>A0ABP8EX19_9MICO</name>
<sequence>MVRDRLTVAALAVLVVAGGLLVNHADRAWPATRPFVTAGEQGRPAALWPGSVTVHSARAARGLADGYGGSLTTGGVWVAVDLSVTGGDRPLDVGAFQLVDGEGRSYDATRRLSPNAPGTAQPSSPVRAEVIFEVPESTLGALTLRASTLAVPQLSAVAEVPVRLAGAVGAELEPRPTTLETP</sequence>
<evidence type="ECO:0008006" key="4">
    <source>
        <dbReference type="Google" id="ProtNLM"/>
    </source>
</evidence>
<protein>
    <recommendedName>
        <fullName evidence="4">DUF4352 domain-containing protein</fullName>
    </recommendedName>
</protein>
<reference evidence="3" key="1">
    <citation type="journal article" date="2019" name="Int. J. Syst. Evol. Microbiol.">
        <title>The Global Catalogue of Microorganisms (GCM) 10K type strain sequencing project: providing services to taxonomists for standard genome sequencing and annotation.</title>
        <authorList>
            <consortium name="The Broad Institute Genomics Platform"/>
            <consortium name="The Broad Institute Genome Sequencing Center for Infectious Disease"/>
            <person name="Wu L."/>
            <person name="Ma J."/>
        </authorList>
    </citation>
    <scope>NUCLEOTIDE SEQUENCE [LARGE SCALE GENOMIC DNA]</scope>
    <source>
        <strain evidence="3">JCM 17459</strain>
    </source>
</reference>
<proteinExistence type="predicted"/>
<keyword evidence="1" id="KW-0732">Signal</keyword>
<evidence type="ECO:0000256" key="1">
    <source>
        <dbReference type="ARBA" id="ARBA00022729"/>
    </source>
</evidence>
<evidence type="ECO:0000313" key="2">
    <source>
        <dbReference type="EMBL" id="GAA4288530.1"/>
    </source>
</evidence>
<accession>A0ABP8EX19</accession>
<dbReference type="Gene3D" id="2.60.40.1240">
    <property type="match status" value="1"/>
</dbReference>
<evidence type="ECO:0000313" key="3">
    <source>
        <dbReference type="Proteomes" id="UP001499841"/>
    </source>
</evidence>